<organism evidence="6 7">
    <name type="scientific">Williamsia serinedens</name>
    <dbReference type="NCBI Taxonomy" id="391736"/>
    <lineage>
        <taxon>Bacteria</taxon>
        <taxon>Bacillati</taxon>
        <taxon>Actinomycetota</taxon>
        <taxon>Actinomycetes</taxon>
        <taxon>Mycobacteriales</taxon>
        <taxon>Nocardiaceae</taxon>
        <taxon>Williamsia</taxon>
    </lineage>
</organism>
<dbReference type="Gene3D" id="1.10.10.10">
    <property type="entry name" value="Winged helix-like DNA-binding domain superfamily/Winged helix DNA-binding domain"/>
    <property type="match status" value="1"/>
</dbReference>
<evidence type="ECO:0000256" key="2">
    <source>
        <dbReference type="ARBA" id="ARBA00023125"/>
    </source>
</evidence>
<protein>
    <submittedName>
        <fullName evidence="6">Transcriptional regulator, HxlR family</fullName>
    </submittedName>
</protein>
<dbReference type="RefSeq" id="WP_253653699.1">
    <property type="nucleotide sequence ID" value="NZ_BAAAOE010000001.1"/>
</dbReference>
<evidence type="ECO:0000313" key="6">
    <source>
        <dbReference type="EMBL" id="MCP2160125.1"/>
    </source>
</evidence>
<evidence type="ECO:0000256" key="1">
    <source>
        <dbReference type="ARBA" id="ARBA00023015"/>
    </source>
</evidence>
<evidence type="ECO:0000256" key="3">
    <source>
        <dbReference type="ARBA" id="ARBA00023163"/>
    </source>
</evidence>
<feature type="domain" description="HTH hxlR-type" evidence="5">
    <location>
        <begin position="27"/>
        <end position="126"/>
    </location>
</feature>
<evidence type="ECO:0000259" key="5">
    <source>
        <dbReference type="PROSITE" id="PS51118"/>
    </source>
</evidence>
<keyword evidence="1" id="KW-0805">Transcription regulation</keyword>
<feature type="region of interest" description="Disordered" evidence="4">
    <location>
        <begin position="160"/>
        <end position="183"/>
    </location>
</feature>
<dbReference type="Proteomes" id="UP001205740">
    <property type="component" value="Unassembled WGS sequence"/>
</dbReference>
<sequence length="183" mass="19789">MSSTEDGAVLAPTGPLARRSAWRADGCPAAATLSVVGTRSALLIMREALYGTRRFDDFVDRVGVTEAVAAARLKELTAAGLLHKVPYREPGTRTRHEYRLTPAGTDFAPVILALYDWGAEHLLDDGAPLDFRHVGCEAPVHVDIVCDEGHRVPVDEVHVTRPDRGSRAADQISPTATASRKVR</sequence>
<dbReference type="PANTHER" id="PTHR33204">
    <property type="entry name" value="TRANSCRIPTIONAL REGULATOR, MARR FAMILY"/>
    <property type="match status" value="1"/>
</dbReference>
<dbReference type="PROSITE" id="PS51118">
    <property type="entry name" value="HTH_HXLR"/>
    <property type="match status" value="1"/>
</dbReference>
<dbReference type="InterPro" id="IPR002577">
    <property type="entry name" value="HTH_HxlR"/>
</dbReference>
<dbReference type="PANTHER" id="PTHR33204:SF18">
    <property type="entry name" value="TRANSCRIPTIONAL REGULATORY PROTEIN"/>
    <property type="match status" value="1"/>
</dbReference>
<dbReference type="EMBL" id="JAMTCG010000002">
    <property type="protein sequence ID" value="MCP2160125.1"/>
    <property type="molecule type" value="Genomic_DNA"/>
</dbReference>
<keyword evidence="7" id="KW-1185">Reference proteome</keyword>
<evidence type="ECO:0000313" key="7">
    <source>
        <dbReference type="Proteomes" id="UP001205740"/>
    </source>
</evidence>
<keyword evidence="2" id="KW-0238">DNA-binding</keyword>
<dbReference type="InterPro" id="IPR036388">
    <property type="entry name" value="WH-like_DNA-bd_sf"/>
</dbReference>
<comment type="caution">
    <text evidence="6">The sequence shown here is derived from an EMBL/GenBank/DDBJ whole genome shotgun (WGS) entry which is preliminary data.</text>
</comment>
<dbReference type="SUPFAM" id="SSF46785">
    <property type="entry name" value="Winged helix' DNA-binding domain"/>
    <property type="match status" value="1"/>
</dbReference>
<reference evidence="6 7" key="1">
    <citation type="submission" date="2022-06" db="EMBL/GenBank/DDBJ databases">
        <title>Genomic Encyclopedia of Archaeal and Bacterial Type Strains, Phase II (KMG-II): from individual species to whole genera.</title>
        <authorList>
            <person name="Goeker M."/>
        </authorList>
    </citation>
    <scope>NUCLEOTIDE SEQUENCE [LARGE SCALE GENOMIC DNA]</scope>
    <source>
        <strain evidence="6 7">DSM 45037</strain>
    </source>
</reference>
<name>A0ABT1GYQ3_9NOCA</name>
<proteinExistence type="predicted"/>
<keyword evidence="3" id="KW-0804">Transcription</keyword>
<accession>A0ABT1GYQ3</accession>
<dbReference type="InterPro" id="IPR036390">
    <property type="entry name" value="WH_DNA-bd_sf"/>
</dbReference>
<evidence type="ECO:0000256" key="4">
    <source>
        <dbReference type="SAM" id="MobiDB-lite"/>
    </source>
</evidence>
<dbReference type="Pfam" id="PF01638">
    <property type="entry name" value="HxlR"/>
    <property type="match status" value="1"/>
</dbReference>
<feature type="compositionally biased region" description="Polar residues" evidence="4">
    <location>
        <begin position="172"/>
        <end position="183"/>
    </location>
</feature>
<gene>
    <name evidence="6" type="ORF">LX12_001304</name>
</gene>